<evidence type="ECO:0000256" key="6">
    <source>
        <dbReference type="ARBA" id="ARBA00059516"/>
    </source>
</evidence>
<dbReference type="SUPFAM" id="SSF74650">
    <property type="entry name" value="Galactose mutarotase-like"/>
    <property type="match status" value="1"/>
</dbReference>
<dbReference type="GO" id="GO:0046872">
    <property type="term" value="F:metal ion binding"/>
    <property type="evidence" value="ECO:0007669"/>
    <property type="project" value="UniProtKB-KW"/>
</dbReference>
<dbReference type="Gene3D" id="1.20.1270.50">
    <property type="entry name" value="Glycoside hydrolase family 38, central domain"/>
    <property type="match status" value="1"/>
</dbReference>
<dbReference type="InterPro" id="IPR015341">
    <property type="entry name" value="Glyco_hydro_38_cen"/>
</dbReference>
<accession>A0A8J1U5L3</accession>
<dbReference type="InterPro" id="IPR027291">
    <property type="entry name" value="Glyco_hydro_38_N_sf"/>
</dbReference>
<gene>
    <name evidence="9" type="ORF">OFUS_LOCUS16481</name>
</gene>
<evidence type="ECO:0000313" key="10">
    <source>
        <dbReference type="Proteomes" id="UP000749559"/>
    </source>
</evidence>
<dbReference type="FunFam" id="1.20.1270.50:FF:000001">
    <property type="entry name" value="Alpha-mannosidase"/>
    <property type="match status" value="1"/>
</dbReference>
<dbReference type="PANTHER" id="PTHR11607">
    <property type="entry name" value="ALPHA-MANNOSIDASE"/>
    <property type="match status" value="1"/>
</dbReference>
<keyword evidence="3 8" id="KW-0378">Hydrolase</keyword>
<dbReference type="Pfam" id="PF01074">
    <property type="entry name" value="Glyco_hydro_38N"/>
    <property type="match status" value="1"/>
</dbReference>
<dbReference type="Gene3D" id="2.70.98.30">
    <property type="entry name" value="Golgi alpha-mannosidase II, domain 4"/>
    <property type="match status" value="1"/>
</dbReference>
<protein>
    <recommendedName>
        <fullName evidence="8">Alpha-mannosidase</fullName>
        <ecNumber evidence="8">3.2.1.-</ecNumber>
    </recommendedName>
</protein>
<dbReference type="GO" id="GO:0004572">
    <property type="term" value="F:mannosyl-oligosaccharide 1,3-1,6-alpha-mannosidase activity"/>
    <property type="evidence" value="ECO:0007669"/>
    <property type="project" value="UniProtKB-EC"/>
</dbReference>
<comment type="cofactor">
    <cofactor evidence="8">
        <name>Zn(2+)</name>
        <dbReference type="ChEBI" id="CHEBI:29105"/>
    </cofactor>
    <text evidence="8">Binds 1 zinc ion per subunit.</text>
</comment>
<keyword evidence="5 8" id="KW-0326">Glycosidase</keyword>
<dbReference type="AlphaFoldDB" id="A0A8J1U5L3"/>
<reference evidence="9" key="1">
    <citation type="submission" date="2022-03" db="EMBL/GenBank/DDBJ databases">
        <authorList>
            <person name="Martin C."/>
        </authorList>
    </citation>
    <scope>NUCLEOTIDE SEQUENCE</scope>
</reference>
<dbReference type="GO" id="GO:0030246">
    <property type="term" value="F:carbohydrate binding"/>
    <property type="evidence" value="ECO:0007669"/>
    <property type="project" value="InterPro"/>
</dbReference>
<evidence type="ECO:0000256" key="3">
    <source>
        <dbReference type="ARBA" id="ARBA00022801"/>
    </source>
</evidence>
<dbReference type="InterPro" id="IPR028995">
    <property type="entry name" value="Glyco_hydro_57/38_cen_sf"/>
</dbReference>
<proteinExistence type="inferred from homology"/>
<dbReference type="PANTHER" id="PTHR11607:SF70">
    <property type="entry name" value="ALPHA-MANNOSIDASE"/>
    <property type="match status" value="1"/>
</dbReference>
<evidence type="ECO:0000256" key="2">
    <source>
        <dbReference type="ARBA" id="ARBA00022723"/>
    </source>
</evidence>
<dbReference type="Pfam" id="PF09261">
    <property type="entry name" value="Alpha-mann_mid"/>
    <property type="match status" value="1"/>
</dbReference>
<evidence type="ECO:0000256" key="5">
    <source>
        <dbReference type="ARBA" id="ARBA00023295"/>
    </source>
</evidence>
<dbReference type="OrthoDB" id="10261055at2759"/>
<dbReference type="SMART" id="SM00872">
    <property type="entry name" value="Alpha-mann_mid"/>
    <property type="match status" value="1"/>
</dbReference>
<dbReference type="Gene3D" id="3.20.110.10">
    <property type="entry name" value="Glycoside hydrolase 38, N terminal domain"/>
    <property type="match status" value="1"/>
</dbReference>
<evidence type="ECO:0000256" key="7">
    <source>
        <dbReference type="ARBA" id="ARBA00093232"/>
    </source>
</evidence>
<evidence type="ECO:0000256" key="4">
    <source>
        <dbReference type="ARBA" id="ARBA00022833"/>
    </source>
</evidence>
<dbReference type="InterPro" id="IPR000602">
    <property type="entry name" value="Glyco_hydro_38_N"/>
</dbReference>
<dbReference type="Gene3D" id="2.60.40.1180">
    <property type="entry name" value="Golgi alpha-mannosidase II"/>
    <property type="match status" value="1"/>
</dbReference>
<dbReference type="GO" id="GO:0000139">
    <property type="term" value="C:Golgi membrane"/>
    <property type="evidence" value="ECO:0007669"/>
    <property type="project" value="TreeGrafter"/>
</dbReference>
<comment type="caution">
    <text evidence="9">The sequence shown here is derived from an EMBL/GenBank/DDBJ whole genome shotgun (WGS) entry which is preliminary data.</text>
</comment>
<dbReference type="InterPro" id="IPR011330">
    <property type="entry name" value="Glyco_hydro/deAcase_b/a-brl"/>
</dbReference>
<keyword evidence="2 8" id="KW-0479">Metal-binding</keyword>
<dbReference type="InterPro" id="IPR011682">
    <property type="entry name" value="Glyco_hydro_38_C"/>
</dbReference>
<evidence type="ECO:0000256" key="8">
    <source>
        <dbReference type="RuleBase" id="RU361199"/>
    </source>
</evidence>
<dbReference type="InterPro" id="IPR013780">
    <property type="entry name" value="Glyco_hydro_b"/>
</dbReference>
<name>A0A8J1U5L3_OWEFU</name>
<evidence type="ECO:0000256" key="1">
    <source>
        <dbReference type="ARBA" id="ARBA00009792"/>
    </source>
</evidence>
<dbReference type="EMBL" id="CAIIXF020000008">
    <property type="protein sequence ID" value="CAH1791394.1"/>
    <property type="molecule type" value="Genomic_DNA"/>
</dbReference>
<dbReference type="InterPro" id="IPR050843">
    <property type="entry name" value="Glycosyl_Hydrlase_38"/>
</dbReference>
<dbReference type="GO" id="GO:0006013">
    <property type="term" value="P:mannose metabolic process"/>
    <property type="evidence" value="ECO:0007669"/>
    <property type="project" value="InterPro"/>
</dbReference>
<comment type="catalytic activity">
    <reaction evidence="7">
        <text>N(4)-{beta-D-GlcNAc-(1-&gt;2)-alpha-D-Man-(1-&gt;3)-[alpha-D-Man-(1-&gt;3)-[alpha-D-Man-(1-&gt;6)]-alpha-D-Man-(1-&gt;6)]-beta-D-Man-(1-&gt;4)-beta-D-GlcNAc-(1-&gt;4)-beta-D-GlcNAc}-L-asparaginyl-[protein] + 2 H2O = 2 alpha-D-mannopyranose + an N(4)-{beta-D-GlcNAc-(1-&gt;2)-alpha-D-Man-(1-&gt;3)-[alpha-D-Man-(1-&gt;6)]-beta-D-Man-(1-&gt;4)-beta-D-GlcNAc-(1-&gt;4)-beta-D-GlcNAc}-L-asparaginyl-[protein]</text>
        <dbReference type="Rhea" id="RHEA:56052"/>
        <dbReference type="Rhea" id="RHEA-COMP:14368"/>
        <dbReference type="Rhea" id="RHEA-COMP:14369"/>
        <dbReference type="ChEBI" id="CHEBI:15377"/>
        <dbReference type="ChEBI" id="CHEBI:28729"/>
        <dbReference type="ChEBI" id="CHEBI:60615"/>
        <dbReference type="ChEBI" id="CHEBI:60625"/>
        <dbReference type="EC" id="3.2.1.114"/>
    </reaction>
</comment>
<dbReference type="InterPro" id="IPR011013">
    <property type="entry name" value="Gal_mutarotase_sf_dom"/>
</dbReference>
<comment type="similarity">
    <text evidence="1 8">Belongs to the glycosyl hydrolase 38 family.</text>
</comment>
<dbReference type="EC" id="3.2.1.-" evidence="8"/>
<organism evidence="9 10">
    <name type="scientific">Owenia fusiformis</name>
    <name type="common">Polychaete worm</name>
    <dbReference type="NCBI Taxonomy" id="6347"/>
    <lineage>
        <taxon>Eukaryota</taxon>
        <taxon>Metazoa</taxon>
        <taxon>Spiralia</taxon>
        <taxon>Lophotrochozoa</taxon>
        <taxon>Annelida</taxon>
        <taxon>Polychaeta</taxon>
        <taxon>Sedentaria</taxon>
        <taxon>Canalipalpata</taxon>
        <taxon>Sabellida</taxon>
        <taxon>Oweniida</taxon>
        <taxon>Oweniidae</taxon>
        <taxon>Owenia</taxon>
    </lineage>
</organism>
<keyword evidence="10" id="KW-1185">Reference proteome</keyword>
<sequence length="1086" mass="125483">MKFWQRVLVAVLIVGIVITYLLYGDGDAWTTKSKIKQSRLVDSHVWPIPVQKAKVIDDLSECDFAQRTPAEADIDTIDLFNKAFNMSEQTRERVNEVKNDTDDIINVIIMPHSHTDPGWLKTVEEYYRDQVMLIFDNAVSKLTKYPDMSFIWTETVFLERWWREQPDDKKAKFKELVKRGQLELTLGGWVMPDEATTHYYSIIDEMITGHQWLIDNIGVKPKNSWAIDPFGHSGSIPYLLKKAGMENMIALRIHREVKYQMAENRNLEFRWRQRWDQKGTNDMMCQIMPYKLYSIKHSCGPGPFVCLRFDFRKIPGEYSESRSVPIDKANIEKSANMIVDQYRKKNSLMRHNVVLVPLGDDFRYDRFVEWDQQYFNYKKLMKHINANKKYKMQIQFGTLETYFNAVRKSAFYKNEASFPTLSGDFYPYTDQNDEFWTGYFTTRPFHKMLSRQLASLIRSAEILNVLAVAYASKTNTPFPALEYNMESLQAAHRGLGLFQHHDAITGTEKNYVAHEYEDVLMFGIKDAEKTLIRTGKFLFADTVKTEDDKNAKDKKNPFILTLDKLGMFKTPIDDKDSHVLDVSVSGTPIVIFNPLALQRNDCVRVVVKTNNLEVKDSEGHIVVSQINPLWKDVHTIKYDEFELVFFIDIPPLASKTYFISNRRGSENQYNFPAEVKFFNNKKNMNYKDIRHFKAGRGDPSPHMIFVENPQYKVMFSTQNGLLQSIHNKNNKNTTKVAMDFAAYESRGSGAYIFFPTGHAKSSKFETQPMFRVISGPIVTEVQVVYKRVLHCVRLYNTTTVTGAGLEIYNIVNMAESRDEELIMRFNTGIHNDLTMYTDSNGFQMMRRNTRLGHFSFIQENYYPMTSAVYIQDPHHRLSVLGTCALGVATLSNGELEIMLDRRLTYDDNRGMGEGVLDTRPTPSHFFLMLENFEDSSLSSKQYKDKMSFPSLTSQILSQHIENPAVTFFVKSKSVPTKKLIAPLKDQFPCDINLISIRGMPDPNNVKVETTGFIIQRFGYQCNMPLNTLQCTTSGGDFELGNIFKDFTMSDLKEWSLSYMHQKADISTSQAVELSPMEIYTYSAKLQ</sequence>
<dbReference type="Pfam" id="PF07748">
    <property type="entry name" value="Glyco_hydro_38C"/>
    <property type="match status" value="1"/>
</dbReference>
<dbReference type="GO" id="GO:0006491">
    <property type="term" value="P:N-glycan processing"/>
    <property type="evidence" value="ECO:0007669"/>
    <property type="project" value="TreeGrafter"/>
</dbReference>
<evidence type="ECO:0000313" key="9">
    <source>
        <dbReference type="EMBL" id="CAH1791394.1"/>
    </source>
</evidence>
<dbReference type="FunFam" id="3.20.110.10:FF:000010">
    <property type="entry name" value="Alpha-mannosidase"/>
    <property type="match status" value="1"/>
</dbReference>
<keyword evidence="4 8" id="KW-0862">Zinc</keyword>
<comment type="function">
    <text evidence="6">Catalyzes the first committed step in the biosynthesis of complex N-glycans. It controls conversion of high mannose to complex N-glycans; the final hydrolytic step in the N-glycan maturation pathway.</text>
</comment>
<dbReference type="SUPFAM" id="SSF88713">
    <property type="entry name" value="Glycoside hydrolase/deacetylase"/>
    <property type="match status" value="1"/>
</dbReference>
<dbReference type="InterPro" id="IPR037094">
    <property type="entry name" value="Glyco_hydro_38_cen_sf"/>
</dbReference>
<dbReference type="Proteomes" id="UP000749559">
    <property type="component" value="Unassembled WGS sequence"/>
</dbReference>
<dbReference type="SUPFAM" id="SSF88688">
    <property type="entry name" value="Families 57/38 glycoside transferase middle domain"/>
    <property type="match status" value="1"/>
</dbReference>